<organism evidence="2 3">
    <name type="scientific">Allacma fusca</name>
    <dbReference type="NCBI Taxonomy" id="39272"/>
    <lineage>
        <taxon>Eukaryota</taxon>
        <taxon>Metazoa</taxon>
        <taxon>Ecdysozoa</taxon>
        <taxon>Arthropoda</taxon>
        <taxon>Hexapoda</taxon>
        <taxon>Collembola</taxon>
        <taxon>Symphypleona</taxon>
        <taxon>Sminthuridae</taxon>
        <taxon>Allacma</taxon>
    </lineage>
</organism>
<name>A0A8J2K200_9HEXA</name>
<evidence type="ECO:0000313" key="2">
    <source>
        <dbReference type="EMBL" id="CAG7728424.1"/>
    </source>
</evidence>
<evidence type="ECO:0000256" key="1">
    <source>
        <dbReference type="SAM" id="MobiDB-lite"/>
    </source>
</evidence>
<feature type="region of interest" description="Disordered" evidence="1">
    <location>
        <begin position="1"/>
        <end position="28"/>
    </location>
</feature>
<dbReference type="Proteomes" id="UP000708208">
    <property type="component" value="Unassembled WGS sequence"/>
</dbReference>
<feature type="compositionally biased region" description="Polar residues" evidence="1">
    <location>
        <begin position="7"/>
        <end position="20"/>
    </location>
</feature>
<comment type="caution">
    <text evidence="2">The sequence shown here is derived from an EMBL/GenBank/DDBJ whole genome shotgun (WGS) entry which is preliminary data.</text>
</comment>
<dbReference type="EMBL" id="CAJVCH010163246">
    <property type="protein sequence ID" value="CAG7728424.1"/>
    <property type="molecule type" value="Genomic_DNA"/>
</dbReference>
<reference evidence="2" key="1">
    <citation type="submission" date="2021-06" db="EMBL/GenBank/DDBJ databases">
        <authorList>
            <person name="Hodson N. C."/>
            <person name="Mongue J. A."/>
            <person name="Jaron S. K."/>
        </authorList>
    </citation>
    <scope>NUCLEOTIDE SEQUENCE</scope>
</reference>
<dbReference type="AlphaFoldDB" id="A0A8J2K200"/>
<feature type="non-terminal residue" evidence="2">
    <location>
        <position position="173"/>
    </location>
</feature>
<keyword evidence="3" id="KW-1185">Reference proteome</keyword>
<evidence type="ECO:0000313" key="3">
    <source>
        <dbReference type="Proteomes" id="UP000708208"/>
    </source>
</evidence>
<proteinExistence type="predicted"/>
<sequence length="173" mass="19083">MPLAHSPKSSASTLEYSTPSGKRKAEAISSNHSLQYPTILHKIHRQDTQAHMKSTTDFDRLAALILSTKSEILTATKSEIKAIESNLATLIDVKVQSLEAKCSTLHLDLVSHGKLTEELQLKVSSQDEESSNLREKLFHIENNNNFHSSESRSLNLIVKGLPAPPINDPHGPE</sequence>
<gene>
    <name evidence="2" type="ORF">AFUS01_LOCUS17202</name>
</gene>
<accession>A0A8J2K200</accession>
<protein>
    <submittedName>
        <fullName evidence="2">Uncharacterized protein</fullName>
    </submittedName>
</protein>